<organism evidence="1">
    <name type="scientific">Billgrantia gudaonensis</name>
    <dbReference type="NCBI Taxonomy" id="376427"/>
    <lineage>
        <taxon>Bacteria</taxon>
        <taxon>Pseudomonadati</taxon>
        <taxon>Pseudomonadota</taxon>
        <taxon>Gammaproteobacteria</taxon>
        <taxon>Oceanospirillales</taxon>
        <taxon>Halomonadaceae</taxon>
        <taxon>Billgrantia</taxon>
    </lineage>
</organism>
<gene>
    <name evidence="1" type="ORF">DSL92_04450</name>
</gene>
<protein>
    <submittedName>
        <fullName evidence="1">Uncharacterized protein</fullName>
    </submittedName>
</protein>
<dbReference type="AlphaFoldDB" id="A0A432JJH0"/>
<sequence length="109" mass="12370">MRPVSCAWPHRNPPWKTGTPALDVNARVASPCCSQWLSPFKRQCRGAVIHVASNVALRAARCIAWQQPTALPGRQLLVFSHRGLSWHRVRRSLQSRLRLHRHADAARQP</sequence>
<evidence type="ECO:0000313" key="1">
    <source>
        <dbReference type="EMBL" id="RUA22720.1"/>
    </source>
</evidence>
<name>A0A432JJH0_9GAMM</name>
<dbReference type="EMBL" id="RXHI01000011">
    <property type="protein sequence ID" value="RUA22720.1"/>
    <property type="molecule type" value="Genomic_DNA"/>
</dbReference>
<reference evidence="1" key="1">
    <citation type="submission" date="2018-12" db="EMBL/GenBank/DDBJ databases">
        <authorList>
            <person name="Jadhav K."/>
            <person name="Kushwaha B."/>
            <person name="Jadhav I."/>
        </authorList>
    </citation>
    <scope>NUCLEOTIDE SEQUENCE [LARGE SCALE GENOMIC DNA]</scope>
    <source>
        <strain evidence="1">SBS 10</strain>
    </source>
</reference>
<proteinExistence type="predicted"/>
<accession>A0A432JJH0</accession>
<comment type="caution">
    <text evidence="1">The sequence shown here is derived from an EMBL/GenBank/DDBJ whole genome shotgun (WGS) entry which is preliminary data.</text>
</comment>